<dbReference type="InterPro" id="IPR024607">
    <property type="entry name" value="Sulfatase_CS"/>
</dbReference>
<gene>
    <name evidence="6" type="ORF">LMH87_008304</name>
</gene>
<comment type="similarity">
    <text evidence="1">Belongs to the sulfatase family.</text>
</comment>
<dbReference type="RefSeq" id="XP_056057401.1">
    <property type="nucleotide sequence ID" value="XM_056196838.1"/>
</dbReference>
<dbReference type="GO" id="GO:0004065">
    <property type="term" value="F:arylsulfatase activity"/>
    <property type="evidence" value="ECO:0007669"/>
    <property type="project" value="TreeGrafter"/>
</dbReference>
<dbReference type="InterPro" id="IPR000917">
    <property type="entry name" value="Sulfatase_N"/>
</dbReference>
<evidence type="ECO:0000313" key="7">
    <source>
        <dbReference type="Proteomes" id="UP001144673"/>
    </source>
</evidence>
<keyword evidence="7" id="KW-1185">Reference proteome</keyword>
<evidence type="ECO:0000256" key="2">
    <source>
        <dbReference type="ARBA" id="ARBA00022723"/>
    </source>
</evidence>
<dbReference type="AlphaFoldDB" id="A0A9W8QKW1"/>
<dbReference type="GO" id="GO:0046872">
    <property type="term" value="F:metal ion binding"/>
    <property type="evidence" value="ECO:0007669"/>
    <property type="project" value="UniProtKB-KW"/>
</dbReference>
<accession>A0A9W8QKW1</accession>
<evidence type="ECO:0000256" key="1">
    <source>
        <dbReference type="ARBA" id="ARBA00008779"/>
    </source>
</evidence>
<dbReference type="PANTHER" id="PTHR42693:SF33">
    <property type="entry name" value="ARYLSULFATASE"/>
    <property type="match status" value="1"/>
</dbReference>
<proteinExistence type="inferred from homology"/>
<feature type="domain" description="Sulfatase N-terminal" evidence="5">
    <location>
        <begin position="12"/>
        <end position="442"/>
    </location>
</feature>
<dbReference type="SUPFAM" id="SSF53649">
    <property type="entry name" value="Alkaline phosphatase-like"/>
    <property type="match status" value="1"/>
</dbReference>
<keyword evidence="3" id="KW-0378">Hydrolase</keyword>
<evidence type="ECO:0000313" key="6">
    <source>
        <dbReference type="EMBL" id="KAJ4159402.1"/>
    </source>
</evidence>
<keyword evidence="2" id="KW-0479">Metal-binding</keyword>
<keyword evidence="4" id="KW-0106">Calcium</keyword>
<comment type="caution">
    <text evidence="6">The sequence shown here is derived from an EMBL/GenBank/DDBJ whole genome shotgun (WGS) entry which is preliminary data.</text>
</comment>
<dbReference type="GeneID" id="80895463"/>
<sequence>MSPANTTTDRRPNFLVIVADDLGFSDIGAFGSEIKTPNLDKLAENGLKFNDFHAASACSPTRSMLLTGTDHHIAGIGTMAETPDFEFHKGKPGYEGFLNDRVAPLPELLHDGGYLTLMAGKWHLGRTPERFPSARGFERSFALLPGAANHFGYEPILDEQDELPNWLQQIPSVYVEGDENIHPKSLGPDFYSSDAFADRLLEYFNERSSQDKERPFFAYLPFTAPHWPLQVPDEDRDRYRGRYDDGPEVLRQERIAKLKALKLVPQEAPAHPVIAFPEDNELSKEWEQLSPEGKAASARRMEIYAAMVERMDTQIGKVTAYLEQTGELDNTFVLFMSDNGAEGLLLEAVPMVGANFEEHLEKYYDNSIGNLGRYNSFAWYGPRWASAGTAPSRLYKTFTSEGGIRVPFILRYPPFSAHRAGGIESAFTTVMDICPTILELASVKHPGTLYKGRDNAPLRGRSWVPYLRRGGNGNGEIHSADHITAWELFGRMGLRQGKWKAIFIPKPFGPGRWQLYDLSVDPGETEDLAAQHEGKMGELLEAYKDYALEMGLDDSQFEYGTFLNTAQ</sequence>
<organism evidence="6 7">
    <name type="scientific">Akanthomyces muscarius</name>
    <name type="common">Entomopathogenic fungus</name>
    <name type="synonym">Lecanicillium muscarium</name>
    <dbReference type="NCBI Taxonomy" id="2231603"/>
    <lineage>
        <taxon>Eukaryota</taxon>
        <taxon>Fungi</taxon>
        <taxon>Dikarya</taxon>
        <taxon>Ascomycota</taxon>
        <taxon>Pezizomycotina</taxon>
        <taxon>Sordariomycetes</taxon>
        <taxon>Hypocreomycetidae</taxon>
        <taxon>Hypocreales</taxon>
        <taxon>Cordycipitaceae</taxon>
        <taxon>Akanthomyces</taxon>
    </lineage>
</organism>
<dbReference type="KEGG" id="amus:LMH87_008304"/>
<dbReference type="PROSITE" id="PS00149">
    <property type="entry name" value="SULFATASE_2"/>
    <property type="match status" value="1"/>
</dbReference>
<dbReference type="Proteomes" id="UP001144673">
    <property type="component" value="Unassembled WGS sequence"/>
</dbReference>
<dbReference type="Gene3D" id="3.30.1120.10">
    <property type="match status" value="1"/>
</dbReference>
<evidence type="ECO:0000259" key="5">
    <source>
        <dbReference type="Pfam" id="PF00884"/>
    </source>
</evidence>
<dbReference type="EMBL" id="JAJHUN010000005">
    <property type="protein sequence ID" value="KAJ4159402.1"/>
    <property type="molecule type" value="Genomic_DNA"/>
</dbReference>
<dbReference type="InterPro" id="IPR050738">
    <property type="entry name" value="Sulfatase"/>
</dbReference>
<evidence type="ECO:0000256" key="3">
    <source>
        <dbReference type="ARBA" id="ARBA00022801"/>
    </source>
</evidence>
<evidence type="ECO:0000256" key="4">
    <source>
        <dbReference type="ARBA" id="ARBA00022837"/>
    </source>
</evidence>
<name>A0A9W8QKW1_AKAMU</name>
<dbReference type="PANTHER" id="PTHR42693">
    <property type="entry name" value="ARYLSULFATASE FAMILY MEMBER"/>
    <property type="match status" value="1"/>
</dbReference>
<dbReference type="Gene3D" id="3.40.720.10">
    <property type="entry name" value="Alkaline Phosphatase, subunit A"/>
    <property type="match status" value="1"/>
</dbReference>
<dbReference type="Pfam" id="PF00884">
    <property type="entry name" value="Sulfatase"/>
    <property type="match status" value="1"/>
</dbReference>
<dbReference type="CDD" id="cd16025">
    <property type="entry name" value="PAS_like"/>
    <property type="match status" value="1"/>
</dbReference>
<dbReference type="InterPro" id="IPR017850">
    <property type="entry name" value="Alkaline_phosphatase_core_sf"/>
</dbReference>
<reference evidence="6" key="1">
    <citation type="journal article" date="2023" name="Access Microbiol">
        <title>De-novo genome assembly for Akanthomyces muscarius, a biocontrol agent of insect agricultural pests.</title>
        <authorList>
            <person name="Erdos Z."/>
            <person name="Studholme D.J."/>
            <person name="Raymond B."/>
            <person name="Sharma M."/>
        </authorList>
    </citation>
    <scope>NUCLEOTIDE SEQUENCE</scope>
    <source>
        <strain evidence="6">Ve6</strain>
    </source>
</reference>
<protein>
    <recommendedName>
        <fullName evidence="5">Sulfatase N-terminal domain-containing protein</fullName>
    </recommendedName>
</protein>